<protein>
    <recommendedName>
        <fullName evidence="3">DUF4145 domain-containing protein</fullName>
    </recommendedName>
</protein>
<keyword evidence="2" id="KW-1185">Reference proteome</keyword>
<accession>A0ABP6LLA2</accession>
<comment type="caution">
    <text evidence="1">The sequence shown here is derived from an EMBL/GenBank/DDBJ whole genome shotgun (WGS) entry which is preliminary data.</text>
</comment>
<evidence type="ECO:0000313" key="1">
    <source>
        <dbReference type="EMBL" id="GAA3043448.1"/>
    </source>
</evidence>
<name>A0ABP6LLA2_9ACTN</name>
<reference evidence="2" key="1">
    <citation type="journal article" date="2019" name="Int. J. Syst. Evol. Microbiol.">
        <title>The Global Catalogue of Microorganisms (GCM) 10K type strain sequencing project: providing services to taxonomists for standard genome sequencing and annotation.</title>
        <authorList>
            <consortium name="The Broad Institute Genomics Platform"/>
            <consortium name="The Broad Institute Genome Sequencing Center for Infectious Disease"/>
            <person name="Wu L."/>
            <person name="Ma J."/>
        </authorList>
    </citation>
    <scope>NUCLEOTIDE SEQUENCE [LARGE SCALE GENOMIC DNA]</scope>
    <source>
        <strain evidence="2">JCM 14234</strain>
    </source>
</reference>
<organism evidence="1 2">
    <name type="scientific">Gordonia defluvii</name>
    <dbReference type="NCBI Taxonomy" id="283718"/>
    <lineage>
        <taxon>Bacteria</taxon>
        <taxon>Bacillati</taxon>
        <taxon>Actinomycetota</taxon>
        <taxon>Actinomycetes</taxon>
        <taxon>Mycobacteriales</taxon>
        <taxon>Gordoniaceae</taxon>
        <taxon>Gordonia</taxon>
    </lineage>
</organism>
<dbReference type="RefSeq" id="WP_344716811.1">
    <property type="nucleotide sequence ID" value="NZ_BAAAVS010000049.1"/>
</dbReference>
<dbReference type="EMBL" id="BAAAVS010000049">
    <property type="protein sequence ID" value="GAA3043448.1"/>
    <property type="molecule type" value="Genomic_DNA"/>
</dbReference>
<evidence type="ECO:0008006" key="3">
    <source>
        <dbReference type="Google" id="ProtNLM"/>
    </source>
</evidence>
<dbReference type="Proteomes" id="UP001501035">
    <property type="component" value="Unassembled WGS sequence"/>
</dbReference>
<proteinExistence type="predicted"/>
<evidence type="ECO:0000313" key="2">
    <source>
        <dbReference type="Proteomes" id="UP001501035"/>
    </source>
</evidence>
<gene>
    <name evidence="1" type="ORF">GCM10010528_23770</name>
</gene>
<sequence>MTAPLEQAAAILDGSWPVHMHPARAAAWVTRSALEEILRDLVRAKGCESNGANTRSLLSCLEVLYQDDPQVAGRAQYAWDALSNASHHHAYELAPTVSEIADLIETVRALHGVGAR</sequence>